<dbReference type="AlphaFoldDB" id="A0A5C3MLU8"/>
<dbReference type="Proteomes" id="UP000305948">
    <property type="component" value="Unassembled WGS sequence"/>
</dbReference>
<evidence type="ECO:0000313" key="1">
    <source>
        <dbReference type="EMBL" id="TFK45713.1"/>
    </source>
</evidence>
<proteinExistence type="predicted"/>
<evidence type="ECO:0000313" key="2">
    <source>
        <dbReference type="Proteomes" id="UP000305948"/>
    </source>
</evidence>
<name>A0A5C3MLU8_9AGAM</name>
<gene>
    <name evidence="1" type="ORF">OE88DRAFT_1089139</name>
</gene>
<organism evidence="1 2">
    <name type="scientific">Heliocybe sulcata</name>
    <dbReference type="NCBI Taxonomy" id="5364"/>
    <lineage>
        <taxon>Eukaryota</taxon>
        <taxon>Fungi</taxon>
        <taxon>Dikarya</taxon>
        <taxon>Basidiomycota</taxon>
        <taxon>Agaricomycotina</taxon>
        <taxon>Agaricomycetes</taxon>
        <taxon>Gloeophyllales</taxon>
        <taxon>Gloeophyllaceae</taxon>
        <taxon>Heliocybe</taxon>
    </lineage>
</organism>
<accession>A0A5C3MLU8</accession>
<reference evidence="1 2" key="1">
    <citation type="journal article" date="2019" name="Nat. Ecol. Evol.">
        <title>Megaphylogeny resolves global patterns of mushroom evolution.</title>
        <authorList>
            <person name="Varga T."/>
            <person name="Krizsan K."/>
            <person name="Foldi C."/>
            <person name="Dima B."/>
            <person name="Sanchez-Garcia M."/>
            <person name="Sanchez-Ramirez S."/>
            <person name="Szollosi G.J."/>
            <person name="Szarkandi J.G."/>
            <person name="Papp V."/>
            <person name="Albert L."/>
            <person name="Andreopoulos W."/>
            <person name="Angelini C."/>
            <person name="Antonin V."/>
            <person name="Barry K.W."/>
            <person name="Bougher N.L."/>
            <person name="Buchanan P."/>
            <person name="Buyck B."/>
            <person name="Bense V."/>
            <person name="Catcheside P."/>
            <person name="Chovatia M."/>
            <person name="Cooper J."/>
            <person name="Damon W."/>
            <person name="Desjardin D."/>
            <person name="Finy P."/>
            <person name="Geml J."/>
            <person name="Haridas S."/>
            <person name="Hughes K."/>
            <person name="Justo A."/>
            <person name="Karasinski D."/>
            <person name="Kautmanova I."/>
            <person name="Kiss B."/>
            <person name="Kocsube S."/>
            <person name="Kotiranta H."/>
            <person name="LaButti K.M."/>
            <person name="Lechner B.E."/>
            <person name="Liimatainen K."/>
            <person name="Lipzen A."/>
            <person name="Lukacs Z."/>
            <person name="Mihaltcheva S."/>
            <person name="Morgado L.N."/>
            <person name="Niskanen T."/>
            <person name="Noordeloos M.E."/>
            <person name="Ohm R.A."/>
            <person name="Ortiz-Santana B."/>
            <person name="Ovrebo C."/>
            <person name="Racz N."/>
            <person name="Riley R."/>
            <person name="Savchenko A."/>
            <person name="Shiryaev A."/>
            <person name="Soop K."/>
            <person name="Spirin V."/>
            <person name="Szebenyi C."/>
            <person name="Tomsovsky M."/>
            <person name="Tulloss R.E."/>
            <person name="Uehling J."/>
            <person name="Grigoriev I.V."/>
            <person name="Vagvolgyi C."/>
            <person name="Papp T."/>
            <person name="Martin F.M."/>
            <person name="Miettinen O."/>
            <person name="Hibbett D.S."/>
            <person name="Nagy L.G."/>
        </authorList>
    </citation>
    <scope>NUCLEOTIDE SEQUENCE [LARGE SCALE GENOMIC DNA]</scope>
    <source>
        <strain evidence="1 2">OMC1185</strain>
    </source>
</reference>
<dbReference type="EMBL" id="ML213537">
    <property type="protein sequence ID" value="TFK45713.1"/>
    <property type="molecule type" value="Genomic_DNA"/>
</dbReference>
<protein>
    <submittedName>
        <fullName evidence="1">Uncharacterized protein</fullName>
    </submittedName>
</protein>
<keyword evidence="2" id="KW-1185">Reference proteome</keyword>
<sequence length="81" mass="9481">MCIPRSVYCYYTVCRHTKWINTYNVPCGEQECKGSTTHWIICPNPDACVHEQVLKPDQRDEPEIDGLCDDCFRRMLNAGRR</sequence>